<gene>
    <name evidence="3" type="ORF">GIB67_037383</name>
</gene>
<dbReference type="GO" id="GO:0003723">
    <property type="term" value="F:RNA binding"/>
    <property type="evidence" value="ECO:0007669"/>
    <property type="project" value="InterPro"/>
</dbReference>
<keyword evidence="4" id="KW-1185">Reference proteome</keyword>
<dbReference type="Pfam" id="PF01535">
    <property type="entry name" value="PPR"/>
    <property type="match status" value="2"/>
</dbReference>
<dbReference type="GO" id="GO:0009451">
    <property type="term" value="P:RNA modification"/>
    <property type="evidence" value="ECO:0007669"/>
    <property type="project" value="InterPro"/>
</dbReference>
<evidence type="ECO:0000256" key="1">
    <source>
        <dbReference type="ARBA" id="ARBA00022737"/>
    </source>
</evidence>
<reference evidence="3 4" key="1">
    <citation type="journal article" date="2020" name="IScience">
        <title>Genome Sequencing of the Endangered Kingdonia uniflora (Circaeasteraceae, Ranunculales) Reveals Potential Mechanisms of Evolutionary Specialization.</title>
        <authorList>
            <person name="Sun Y."/>
            <person name="Deng T."/>
            <person name="Zhang A."/>
            <person name="Moore M.J."/>
            <person name="Landis J.B."/>
            <person name="Lin N."/>
            <person name="Zhang H."/>
            <person name="Zhang X."/>
            <person name="Huang J."/>
            <person name="Zhang X."/>
            <person name="Sun H."/>
            <person name="Wang H."/>
        </authorList>
    </citation>
    <scope>NUCLEOTIDE SEQUENCE [LARGE SCALE GENOMIC DNA]</scope>
    <source>
        <strain evidence="3">TB1705</strain>
        <tissue evidence="3">Leaf</tissue>
    </source>
</reference>
<dbReference type="Proteomes" id="UP000541444">
    <property type="component" value="Unassembled WGS sequence"/>
</dbReference>
<dbReference type="PROSITE" id="PS51375">
    <property type="entry name" value="PPR"/>
    <property type="match status" value="2"/>
</dbReference>
<dbReference type="InterPro" id="IPR011990">
    <property type="entry name" value="TPR-like_helical_dom_sf"/>
</dbReference>
<organism evidence="3 4">
    <name type="scientific">Kingdonia uniflora</name>
    <dbReference type="NCBI Taxonomy" id="39325"/>
    <lineage>
        <taxon>Eukaryota</taxon>
        <taxon>Viridiplantae</taxon>
        <taxon>Streptophyta</taxon>
        <taxon>Embryophyta</taxon>
        <taxon>Tracheophyta</taxon>
        <taxon>Spermatophyta</taxon>
        <taxon>Magnoliopsida</taxon>
        <taxon>Ranunculales</taxon>
        <taxon>Circaeasteraceae</taxon>
        <taxon>Kingdonia</taxon>
    </lineage>
</organism>
<keyword evidence="1" id="KW-0677">Repeat</keyword>
<proteinExistence type="predicted"/>
<dbReference type="OrthoDB" id="1863268at2759"/>
<dbReference type="FunFam" id="1.25.40.10:FF:000090">
    <property type="entry name" value="Pentatricopeptide repeat-containing protein, chloroplastic"/>
    <property type="match status" value="1"/>
</dbReference>
<evidence type="ECO:0000313" key="3">
    <source>
        <dbReference type="EMBL" id="KAF6151175.1"/>
    </source>
</evidence>
<dbReference type="EMBL" id="JACGCM010001710">
    <property type="protein sequence ID" value="KAF6151175.1"/>
    <property type="molecule type" value="Genomic_DNA"/>
</dbReference>
<comment type="caution">
    <text evidence="3">The sequence shown here is derived from an EMBL/GenBank/DDBJ whole genome shotgun (WGS) entry which is preliminary data.</text>
</comment>
<name>A0A7J7M8G2_9MAGN</name>
<evidence type="ECO:0000313" key="4">
    <source>
        <dbReference type="Proteomes" id="UP000541444"/>
    </source>
</evidence>
<evidence type="ECO:0000256" key="2">
    <source>
        <dbReference type="PROSITE-ProRule" id="PRU00708"/>
    </source>
</evidence>
<protein>
    <submittedName>
        <fullName evidence="3">Uncharacterized protein</fullName>
    </submittedName>
</protein>
<dbReference type="PANTHER" id="PTHR47926:SF436">
    <property type="entry name" value="PENTATRICOPEPTIDE REPEAT-CONTAINING PROTEIN ELI1, CHLOROPLASTIC-LIKE ISOFORM X2"/>
    <property type="match status" value="1"/>
</dbReference>
<dbReference type="NCBIfam" id="TIGR00756">
    <property type="entry name" value="PPR"/>
    <property type="match status" value="2"/>
</dbReference>
<dbReference type="InterPro" id="IPR046960">
    <property type="entry name" value="PPR_At4g14850-like_plant"/>
</dbReference>
<dbReference type="InterPro" id="IPR002885">
    <property type="entry name" value="PPR_rpt"/>
</dbReference>
<dbReference type="PANTHER" id="PTHR47926">
    <property type="entry name" value="PENTATRICOPEPTIDE REPEAT-CONTAINING PROTEIN"/>
    <property type="match status" value="1"/>
</dbReference>
<dbReference type="Pfam" id="PF13041">
    <property type="entry name" value="PPR_2"/>
    <property type="match status" value="1"/>
</dbReference>
<feature type="repeat" description="PPR" evidence="2">
    <location>
        <begin position="128"/>
        <end position="162"/>
    </location>
</feature>
<dbReference type="InterPro" id="IPR046848">
    <property type="entry name" value="E_motif"/>
</dbReference>
<dbReference type="AlphaFoldDB" id="A0A7J7M8G2"/>
<feature type="repeat" description="PPR" evidence="2">
    <location>
        <begin position="97"/>
        <end position="127"/>
    </location>
</feature>
<dbReference type="FunFam" id="1.25.40.10:FF:000348">
    <property type="entry name" value="Pentatricopeptide repeat-containing protein chloroplastic"/>
    <property type="match status" value="1"/>
</dbReference>
<sequence length="442" mass="48518">MIRGYVQSHLPMPAILCYLDMLNYGLIANNYTFPPLIKAYTLLVPSMKLIGRMVHTHIVVFGFCDDPFVVSALIEHYSSVIEMGIARRLFDGVGKKDVVLWTAMIDGYGKMGDVVKGRELFDVMPDRNVISWSAMMAGYSRVNDFEEVLGLFTRMQEEGIVPNESVLGSVLTACGHLGALTQGLWVHSYAKRNNQDRENPVLATAIVDMYAKCGRIEAALLVFGGIQNKDAGAWNAIISGVAMNGDANTSLGIFAKMCGKNGAQPNETTFVSILSACIHAGLVYEGLKLFNQMGVVYKVEPQREHYACVVDLLARAGMLEEAEKFIEEKIGGFGGIDANVWGALLGACRVHQNVEVGNRVWKKLTDFGLGDYGTHVLMYNIYKEAGWEMEAKRVRLSLTKLGLKKKPGCSLIEVNGVVDEFVAGDHSHTRAGEICEILGSLF</sequence>
<dbReference type="Pfam" id="PF13812">
    <property type="entry name" value="PPR_3"/>
    <property type="match status" value="1"/>
</dbReference>
<accession>A0A7J7M8G2</accession>
<dbReference type="Pfam" id="PF20431">
    <property type="entry name" value="E_motif"/>
    <property type="match status" value="1"/>
</dbReference>
<dbReference type="Gene3D" id="1.25.40.10">
    <property type="entry name" value="Tetratricopeptide repeat domain"/>
    <property type="match status" value="2"/>
</dbReference>